<organism evidence="2 3">
    <name type="scientific">Elusimicrobium minutum (strain Pei191)</name>
    <dbReference type="NCBI Taxonomy" id="445932"/>
    <lineage>
        <taxon>Bacteria</taxon>
        <taxon>Pseudomonadati</taxon>
        <taxon>Elusimicrobiota</taxon>
        <taxon>Elusimicrobia</taxon>
        <taxon>Elusimicrobiales</taxon>
        <taxon>Elusimicrobiaceae</taxon>
        <taxon>Elusimicrobium</taxon>
    </lineage>
</organism>
<keyword evidence="1" id="KW-1133">Transmembrane helix</keyword>
<dbReference type="InterPro" id="IPR012902">
    <property type="entry name" value="N_methyl_site"/>
</dbReference>
<protein>
    <submittedName>
        <fullName evidence="2">PilE-like protein</fullName>
    </submittedName>
</protein>
<dbReference type="Proteomes" id="UP000001029">
    <property type="component" value="Chromosome"/>
</dbReference>
<dbReference type="RefSeq" id="WP_012414776.1">
    <property type="nucleotide sequence ID" value="NC_010644.1"/>
</dbReference>
<evidence type="ECO:0000313" key="3">
    <source>
        <dbReference type="Proteomes" id="UP000001029"/>
    </source>
</evidence>
<accession>B2KC34</accession>
<sequence>MKKGFTLIELLVVVLIIGILAAIALPQYNMAVEKSRATEALIWMRAAADAEERFFLSTGSYTTDWESLDISAPISKKYEISLDNSTYNIRVKNKDGKAYHLRYFMENISQNSYPSRILCLHPVDDDTYKKLCLSLGGKNPHVYKHMSGTQMAYYLN</sequence>
<dbReference type="KEGG" id="emi:Emin_0606"/>
<dbReference type="PROSITE" id="PS00409">
    <property type="entry name" value="PROKAR_NTER_METHYL"/>
    <property type="match status" value="1"/>
</dbReference>
<keyword evidence="1" id="KW-0472">Membrane</keyword>
<evidence type="ECO:0000313" key="2">
    <source>
        <dbReference type="EMBL" id="ACC98161.1"/>
    </source>
</evidence>
<gene>
    <name evidence="2" type="ordered locus">Emin_0606</name>
</gene>
<proteinExistence type="predicted"/>
<name>B2KC34_ELUMP</name>
<dbReference type="Pfam" id="PF07963">
    <property type="entry name" value="N_methyl"/>
    <property type="match status" value="1"/>
</dbReference>
<dbReference type="EMBL" id="CP001055">
    <property type="protein sequence ID" value="ACC98161.1"/>
    <property type="molecule type" value="Genomic_DNA"/>
</dbReference>
<dbReference type="SUPFAM" id="SSF54523">
    <property type="entry name" value="Pili subunits"/>
    <property type="match status" value="1"/>
</dbReference>
<dbReference type="NCBIfam" id="TIGR02532">
    <property type="entry name" value="IV_pilin_GFxxxE"/>
    <property type="match status" value="1"/>
</dbReference>
<feature type="transmembrane region" description="Helical" evidence="1">
    <location>
        <begin position="6"/>
        <end position="26"/>
    </location>
</feature>
<dbReference type="OrthoDB" id="9795612at2"/>
<keyword evidence="3" id="KW-1185">Reference proteome</keyword>
<evidence type="ECO:0000256" key="1">
    <source>
        <dbReference type="SAM" id="Phobius"/>
    </source>
</evidence>
<dbReference type="AlphaFoldDB" id="B2KC34"/>
<dbReference type="HOGENOM" id="CLU_091705_3_0_0"/>
<reference evidence="2 3" key="1">
    <citation type="journal article" date="2009" name="Appl. Environ. Microbiol.">
        <title>Genomic analysis of 'Elusimicrobium minutum,' the first cultivated representative of the phylum 'Elusimicrobia' (formerly termite group 1).</title>
        <authorList>
            <person name="Herlemann D.P.R."/>
            <person name="Geissinger O."/>
            <person name="Ikeda-Ohtsubo W."/>
            <person name="Kunin V."/>
            <person name="Sun H."/>
            <person name="Lapidus A."/>
            <person name="Hugenholtz P."/>
            <person name="Brune A."/>
        </authorList>
    </citation>
    <scope>NUCLEOTIDE SEQUENCE [LARGE SCALE GENOMIC DNA]</scope>
    <source>
        <strain evidence="2 3">Pei191</strain>
    </source>
</reference>
<dbReference type="Gene3D" id="3.30.700.10">
    <property type="entry name" value="Glycoprotein, Type 4 Pilin"/>
    <property type="match status" value="1"/>
</dbReference>
<keyword evidence="1" id="KW-0812">Transmembrane</keyword>
<dbReference type="InterPro" id="IPR045584">
    <property type="entry name" value="Pilin-like"/>
</dbReference>